<keyword evidence="2" id="KW-0812">Transmembrane</keyword>
<feature type="transmembrane region" description="Helical" evidence="2">
    <location>
        <begin position="247"/>
        <end position="268"/>
    </location>
</feature>
<dbReference type="Pfam" id="PF04536">
    <property type="entry name" value="TPM_phosphatase"/>
    <property type="match status" value="1"/>
</dbReference>
<gene>
    <name evidence="4" type="ORF">MAL03_05160</name>
</gene>
<name>A0AAE9GI37_9LEPT</name>
<feature type="compositionally biased region" description="Low complexity" evidence="1">
    <location>
        <begin position="352"/>
        <end position="378"/>
    </location>
</feature>
<feature type="region of interest" description="Disordered" evidence="1">
    <location>
        <begin position="352"/>
        <end position="401"/>
    </location>
</feature>
<feature type="domain" description="TPM" evidence="3">
    <location>
        <begin position="60"/>
        <end position="182"/>
    </location>
</feature>
<evidence type="ECO:0000313" key="4">
    <source>
        <dbReference type="EMBL" id="UOG57532.1"/>
    </source>
</evidence>
<sequence>MNLLKTQIIQSVAIKILFFVCLLVCTAGIHLKTGNPHSIFIIEQWKAEDPIIPLLRNPITDITSTLTKEEKTQLTNRLISFETEKGSQIAVLIVGSTGEWSMQEYAVNVFEKTKLGRKEIDDGVLIVVAIQDHKTRIEVGYGLEGTIPDATAKRIVEEFMIPKFREGNYFQGISDGIDAVMTKINGEELSQTNKIPKFFEVINEYSIDYFPTFVSIIVIISILISIGIFGTIGMAGILIFIGYIWESIILGIGILILLILCFSMTVYLKKKMRRKSFWDYIIVSVYISLAIFGTIGLIGVLFFIGLISESIILGIGILILLILFFLMTGYLREKIRRKSFWDYILFGATTSSSDFSRSGRSSSGSWGSSSSSSSSGSSWSGGGGSSGGGGASEVGKEYRIL</sequence>
<feature type="transmembrane region" description="Helical" evidence="2">
    <location>
        <begin position="280"/>
        <end position="304"/>
    </location>
</feature>
<keyword evidence="2" id="KW-0472">Membrane</keyword>
<dbReference type="AlphaFoldDB" id="A0AAE9GI37"/>
<feature type="compositionally biased region" description="Gly residues" evidence="1">
    <location>
        <begin position="379"/>
        <end position="392"/>
    </location>
</feature>
<accession>A0AAE9GI37</accession>
<feature type="transmembrane region" description="Helical" evidence="2">
    <location>
        <begin position="310"/>
        <end position="331"/>
    </location>
</feature>
<dbReference type="InterPro" id="IPR007621">
    <property type="entry name" value="TPM_dom"/>
</dbReference>
<dbReference type="EMBL" id="CP091957">
    <property type="protein sequence ID" value="UOG57532.1"/>
    <property type="molecule type" value="Genomic_DNA"/>
</dbReference>
<dbReference type="RefSeq" id="WP_243815783.1">
    <property type="nucleotide sequence ID" value="NZ_CP091957.1"/>
</dbReference>
<evidence type="ECO:0000259" key="3">
    <source>
        <dbReference type="Pfam" id="PF04536"/>
    </source>
</evidence>
<evidence type="ECO:0000256" key="2">
    <source>
        <dbReference type="SAM" id="Phobius"/>
    </source>
</evidence>
<evidence type="ECO:0000256" key="1">
    <source>
        <dbReference type="SAM" id="MobiDB-lite"/>
    </source>
</evidence>
<protein>
    <submittedName>
        <fullName evidence="4">TPM domain-containing protein</fullName>
    </submittedName>
</protein>
<organism evidence="4 5">
    <name type="scientific">Leptospira noguchii</name>
    <dbReference type="NCBI Taxonomy" id="28182"/>
    <lineage>
        <taxon>Bacteria</taxon>
        <taxon>Pseudomonadati</taxon>
        <taxon>Spirochaetota</taxon>
        <taxon>Spirochaetia</taxon>
        <taxon>Leptospirales</taxon>
        <taxon>Leptospiraceae</taxon>
        <taxon>Leptospira</taxon>
    </lineage>
</organism>
<feature type="transmembrane region" description="Helical" evidence="2">
    <location>
        <begin position="213"/>
        <end position="241"/>
    </location>
</feature>
<dbReference type="Gene3D" id="3.10.310.50">
    <property type="match status" value="1"/>
</dbReference>
<reference evidence="4" key="1">
    <citation type="submission" date="2022-02" db="EMBL/GenBank/DDBJ databases">
        <title>The genetically variable rfb locus in Leptospira is a mobile cassette and a molecular signature of serovar identity.</title>
        <authorList>
            <person name="Nieves C."/>
            <person name="Vincent A.T."/>
            <person name="Zarantonelli L."/>
            <person name="Picardeau M."/>
            <person name="Veyrier F.J."/>
            <person name="Buschiazzo A."/>
        </authorList>
    </citation>
    <scope>NUCLEOTIDE SEQUENCE</scope>
    <source>
        <strain evidence="4">IP1512017</strain>
    </source>
</reference>
<proteinExistence type="predicted"/>
<evidence type="ECO:0000313" key="5">
    <source>
        <dbReference type="Proteomes" id="UP000829829"/>
    </source>
</evidence>
<dbReference type="PANTHER" id="PTHR30373">
    <property type="entry name" value="UPF0603 PROTEIN YGCG"/>
    <property type="match status" value="1"/>
</dbReference>
<dbReference type="Proteomes" id="UP000829829">
    <property type="component" value="Chromosome 1"/>
</dbReference>
<keyword evidence="2" id="KW-1133">Transmembrane helix</keyword>
<dbReference type="PANTHER" id="PTHR30373:SF2">
    <property type="entry name" value="UPF0603 PROTEIN YGCG"/>
    <property type="match status" value="1"/>
</dbReference>